<protein>
    <submittedName>
        <fullName evidence="1">Uncharacterized protein</fullName>
    </submittedName>
</protein>
<dbReference type="Proteomes" id="UP000193834">
    <property type="component" value="Unassembled WGS sequence"/>
</dbReference>
<evidence type="ECO:0000313" key="1">
    <source>
        <dbReference type="EMBL" id="SMG55867.1"/>
    </source>
</evidence>
<dbReference type="AlphaFoldDB" id="A0A1X7LQU3"/>
<dbReference type="RefSeq" id="WP_169027294.1">
    <property type="nucleotide sequence ID" value="NZ_FXAZ01000006.1"/>
</dbReference>
<keyword evidence="2" id="KW-1185">Reference proteome</keyword>
<accession>A0A1X7LQU3</accession>
<dbReference type="STRING" id="1852522.SAMN06295960_4024"/>
<reference evidence="1 2" key="1">
    <citation type="submission" date="2017-04" db="EMBL/GenBank/DDBJ databases">
        <authorList>
            <person name="Afonso C.L."/>
            <person name="Miller P.J."/>
            <person name="Scott M.A."/>
            <person name="Spackman E."/>
            <person name="Goraichik I."/>
            <person name="Dimitrov K.M."/>
            <person name="Suarez D.L."/>
            <person name="Swayne D.E."/>
        </authorList>
    </citation>
    <scope>NUCLEOTIDE SEQUENCE [LARGE SCALE GENOMIC DNA]</scope>
    <source>
        <strain evidence="1 2">11</strain>
    </source>
</reference>
<sequence length="58" mass="6912">MKHPDEKPREMRRSAEEIIQLRMRTLSSIFETMNKQHLPSSTHNHLKFYNGKSKQSSN</sequence>
<proteinExistence type="predicted"/>
<evidence type="ECO:0000313" key="2">
    <source>
        <dbReference type="Proteomes" id="UP000193834"/>
    </source>
</evidence>
<name>A0A1X7LQU3_9BACL</name>
<dbReference type="EMBL" id="FXAZ01000006">
    <property type="protein sequence ID" value="SMG55867.1"/>
    <property type="molecule type" value="Genomic_DNA"/>
</dbReference>
<organism evidence="1 2">
    <name type="scientific">Paenibacillus aquistagni</name>
    <dbReference type="NCBI Taxonomy" id="1852522"/>
    <lineage>
        <taxon>Bacteria</taxon>
        <taxon>Bacillati</taxon>
        <taxon>Bacillota</taxon>
        <taxon>Bacilli</taxon>
        <taxon>Bacillales</taxon>
        <taxon>Paenibacillaceae</taxon>
        <taxon>Paenibacillus</taxon>
    </lineage>
</organism>
<gene>
    <name evidence="1" type="ORF">SAMN06295960_4024</name>
</gene>